<evidence type="ECO:0000259" key="10">
    <source>
        <dbReference type="PROSITE" id="PS50893"/>
    </source>
</evidence>
<keyword evidence="1" id="KW-0813">Transport</keyword>
<keyword evidence="2" id="KW-1003">Cell membrane</keyword>
<dbReference type="InterPro" id="IPR027417">
    <property type="entry name" value="P-loop_NTPase"/>
</dbReference>
<feature type="domain" description="ABC transporter" evidence="10">
    <location>
        <begin position="1"/>
        <end position="222"/>
    </location>
</feature>
<evidence type="ECO:0000256" key="6">
    <source>
        <dbReference type="ARBA" id="ARBA00022840"/>
    </source>
</evidence>
<keyword evidence="6 12" id="KW-0067">ATP-binding</keyword>
<dbReference type="PROSITE" id="PS51866">
    <property type="entry name" value="MOP"/>
    <property type="match status" value="1"/>
</dbReference>
<dbReference type="Gene3D" id="2.40.50.100">
    <property type="match status" value="1"/>
</dbReference>
<dbReference type="Pfam" id="PF03459">
    <property type="entry name" value="TOBE"/>
    <property type="match status" value="1"/>
</dbReference>
<dbReference type="Proteomes" id="UP000314011">
    <property type="component" value="Unassembled WGS sequence"/>
</dbReference>
<dbReference type="SUPFAM" id="SSF52540">
    <property type="entry name" value="P-loop containing nucleoside triphosphate hydrolases"/>
    <property type="match status" value="1"/>
</dbReference>
<dbReference type="PROSITE" id="PS50893">
    <property type="entry name" value="ABC_TRANSPORTER_2"/>
    <property type="match status" value="1"/>
</dbReference>
<organism evidence="12 13">
    <name type="scientific">Pelagovum pacificum</name>
    <dbReference type="NCBI Taxonomy" id="2588711"/>
    <lineage>
        <taxon>Bacteria</taxon>
        <taxon>Pseudomonadati</taxon>
        <taxon>Pseudomonadota</taxon>
        <taxon>Alphaproteobacteria</taxon>
        <taxon>Rhodobacterales</taxon>
        <taxon>Paracoccaceae</taxon>
        <taxon>Pelagovum</taxon>
    </lineage>
</organism>
<dbReference type="GO" id="GO:0016020">
    <property type="term" value="C:membrane"/>
    <property type="evidence" value="ECO:0007669"/>
    <property type="project" value="InterPro"/>
</dbReference>
<keyword evidence="7" id="KW-1278">Translocase</keyword>
<dbReference type="NCBIfam" id="TIGR02142">
    <property type="entry name" value="modC_ABC"/>
    <property type="match status" value="1"/>
</dbReference>
<protein>
    <submittedName>
        <fullName evidence="12">Molybdenum ABC transporter ATP-binding protein</fullName>
    </submittedName>
</protein>
<reference evidence="12 13" key="1">
    <citation type="submission" date="2019-06" db="EMBL/GenBank/DDBJ databases">
        <title>Genome of new Rhodobacteraceae sp. SM1903.</title>
        <authorList>
            <person name="Ren X."/>
        </authorList>
    </citation>
    <scope>NUCLEOTIDE SEQUENCE [LARGE SCALE GENOMIC DNA]</scope>
    <source>
        <strain evidence="12 13">SM1903</strain>
    </source>
</reference>
<evidence type="ECO:0000259" key="11">
    <source>
        <dbReference type="PROSITE" id="PS51866"/>
    </source>
</evidence>
<dbReference type="PANTHER" id="PTHR43514:SF4">
    <property type="entry name" value="ABC TRANSPORTER I FAMILY MEMBER 10"/>
    <property type="match status" value="1"/>
</dbReference>
<evidence type="ECO:0000256" key="5">
    <source>
        <dbReference type="ARBA" id="ARBA00022741"/>
    </source>
</evidence>
<dbReference type="PROSITE" id="PS00211">
    <property type="entry name" value="ABC_TRANSPORTER_1"/>
    <property type="match status" value="1"/>
</dbReference>
<dbReference type="InterPro" id="IPR017871">
    <property type="entry name" value="ABC_transporter-like_CS"/>
</dbReference>
<dbReference type="GO" id="GO:0005524">
    <property type="term" value="F:ATP binding"/>
    <property type="evidence" value="ECO:0007669"/>
    <property type="project" value="UniProtKB-KW"/>
</dbReference>
<dbReference type="Gene3D" id="3.40.50.300">
    <property type="entry name" value="P-loop containing nucleotide triphosphate hydrolases"/>
    <property type="match status" value="1"/>
</dbReference>
<evidence type="ECO:0000256" key="1">
    <source>
        <dbReference type="ARBA" id="ARBA00022448"/>
    </source>
</evidence>
<dbReference type="SUPFAM" id="SSF50331">
    <property type="entry name" value="MOP-like"/>
    <property type="match status" value="1"/>
</dbReference>
<keyword evidence="5" id="KW-0547">Nucleotide-binding</keyword>
<dbReference type="PANTHER" id="PTHR43514">
    <property type="entry name" value="ABC TRANSPORTER I FAMILY MEMBER 10"/>
    <property type="match status" value="1"/>
</dbReference>
<keyword evidence="3 9" id="KW-0500">Molybdenum</keyword>
<evidence type="ECO:0000313" key="13">
    <source>
        <dbReference type="Proteomes" id="UP000314011"/>
    </source>
</evidence>
<dbReference type="InterPro" id="IPR011868">
    <property type="entry name" value="ModC_ABC_ATP-bd"/>
</dbReference>
<dbReference type="SMART" id="SM00382">
    <property type="entry name" value="AAA"/>
    <property type="match status" value="1"/>
</dbReference>
<proteinExistence type="predicted"/>
<gene>
    <name evidence="12" type="primary">modC</name>
    <name evidence="12" type="ORF">FHY64_17250</name>
</gene>
<feature type="domain" description="Mop" evidence="11">
    <location>
        <begin position="282"/>
        <end position="348"/>
    </location>
</feature>
<dbReference type="InterPro" id="IPR050334">
    <property type="entry name" value="Molybdenum_import_ModC"/>
</dbReference>
<keyword evidence="4" id="KW-0997">Cell inner membrane</keyword>
<name>A0A5C5G840_9RHOB</name>
<dbReference type="RefSeq" id="WP_140197116.1">
    <property type="nucleotide sequence ID" value="NZ_CP065915.1"/>
</dbReference>
<dbReference type="InterPro" id="IPR004606">
    <property type="entry name" value="Mop_domain"/>
</dbReference>
<dbReference type="OrthoDB" id="9802264at2"/>
<keyword evidence="13" id="KW-1185">Reference proteome</keyword>
<dbReference type="GO" id="GO:0140359">
    <property type="term" value="F:ABC-type transporter activity"/>
    <property type="evidence" value="ECO:0007669"/>
    <property type="project" value="InterPro"/>
</dbReference>
<dbReference type="AlphaFoldDB" id="A0A5C5G840"/>
<sequence>MIEIDFTRTLGDFTLSPTFTAPAGVTALFGPSGAGKTSVARAVAGLLKPDTGRITVGGRELFGPSINLPARKRRVGYVFQDARLFPHMAVLANLRYGGTRDEADVIEMLGLRPLLDRYPADLSGGERQRVALGRALMSGAELLILDEPLSALDAPRKAEILPWLERLRDVARVPILYISHDVSEVARLATTMVLMENGRVTRAGPTMEVLGDPDAVPLVGVRDAGALLFATVLAYDEADGLTTLTIDAGQLILPGRLGAPGDRVRLRVPAQDVILALERPQGLSALNILPVTITALTTGRGPGVAVGLAAGRDRLLARVTRRSADAMKLTQGQELFAVLKATAIATYDIGT</sequence>
<evidence type="ECO:0000256" key="8">
    <source>
        <dbReference type="ARBA" id="ARBA00023136"/>
    </source>
</evidence>
<dbReference type="InterPro" id="IPR003593">
    <property type="entry name" value="AAA+_ATPase"/>
</dbReference>
<dbReference type="InterPro" id="IPR005116">
    <property type="entry name" value="Transp-assoc_OB_typ1"/>
</dbReference>
<evidence type="ECO:0000313" key="12">
    <source>
        <dbReference type="EMBL" id="TNY30856.1"/>
    </source>
</evidence>
<dbReference type="EMBL" id="VFFF01000003">
    <property type="protein sequence ID" value="TNY30856.1"/>
    <property type="molecule type" value="Genomic_DNA"/>
</dbReference>
<accession>A0A5C5G840</accession>
<evidence type="ECO:0000256" key="9">
    <source>
        <dbReference type="PROSITE-ProRule" id="PRU01213"/>
    </source>
</evidence>
<dbReference type="GO" id="GO:0015098">
    <property type="term" value="F:molybdate ion transmembrane transporter activity"/>
    <property type="evidence" value="ECO:0007669"/>
    <property type="project" value="InterPro"/>
</dbReference>
<evidence type="ECO:0000256" key="4">
    <source>
        <dbReference type="ARBA" id="ARBA00022519"/>
    </source>
</evidence>
<dbReference type="InterPro" id="IPR003439">
    <property type="entry name" value="ABC_transporter-like_ATP-bd"/>
</dbReference>
<evidence type="ECO:0000256" key="2">
    <source>
        <dbReference type="ARBA" id="ARBA00022475"/>
    </source>
</evidence>
<comment type="caution">
    <text evidence="12">The sequence shown here is derived from an EMBL/GenBank/DDBJ whole genome shotgun (WGS) entry which is preliminary data.</text>
</comment>
<evidence type="ECO:0000256" key="7">
    <source>
        <dbReference type="ARBA" id="ARBA00022967"/>
    </source>
</evidence>
<dbReference type="Pfam" id="PF00005">
    <property type="entry name" value="ABC_tran"/>
    <property type="match status" value="1"/>
</dbReference>
<dbReference type="GO" id="GO:0016887">
    <property type="term" value="F:ATP hydrolysis activity"/>
    <property type="evidence" value="ECO:0007669"/>
    <property type="project" value="InterPro"/>
</dbReference>
<keyword evidence="8" id="KW-0472">Membrane</keyword>
<evidence type="ECO:0000256" key="3">
    <source>
        <dbReference type="ARBA" id="ARBA00022505"/>
    </source>
</evidence>
<dbReference type="InterPro" id="IPR008995">
    <property type="entry name" value="Mo/tungstate-bd_C_term_dom"/>
</dbReference>